<dbReference type="Proteomes" id="UP000487350">
    <property type="component" value="Unassembled WGS sequence"/>
</dbReference>
<accession>A0A844B0Q3</accession>
<comment type="caution">
    <text evidence="2">The sequence shown here is derived from an EMBL/GenBank/DDBJ whole genome shotgun (WGS) entry which is preliminary data.</text>
</comment>
<dbReference type="InterPro" id="IPR021247">
    <property type="entry name" value="DUF2785"/>
</dbReference>
<gene>
    <name evidence="2" type="ORF">GHT07_06265</name>
</gene>
<dbReference type="Pfam" id="PF10978">
    <property type="entry name" value="DUF2785"/>
    <property type="match status" value="1"/>
</dbReference>
<feature type="chain" id="PRO_5032654222" evidence="1">
    <location>
        <begin position="20"/>
        <end position="300"/>
    </location>
</feature>
<dbReference type="AlphaFoldDB" id="A0A844B0Q3"/>
<dbReference type="OrthoDB" id="7619731at2"/>
<proteinExistence type="predicted"/>
<evidence type="ECO:0000313" key="3">
    <source>
        <dbReference type="Proteomes" id="UP000487350"/>
    </source>
</evidence>
<evidence type="ECO:0000256" key="1">
    <source>
        <dbReference type="SAM" id="SignalP"/>
    </source>
</evidence>
<feature type="signal peptide" evidence="1">
    <location>
        <begin position="1"/>
        <end position="19"/>
    </location>
</feature>
<name>A0A844B0Q3_9BURK</name>
<keyword evidence="3" id="KW-1185">Reference proteome</keyword>
<keyword evidence="1" id="KW-0732">Signal</keyword>
<organism evidence="2 3">
    <name type="scientific">Caenimonas koreensis DSM 17982</name>
    <dbReference type="NCBI Taxonomy" id="1121255"/>
    <lineage>
        <taxon>Bacteria</taxon>
        <taxon>Pseudomonadati</taxon>
        <taxon>Pseudomonadota</taxon>
        <taxon>Betaproteobacteria</taxon>
        <taxon>Burkholderiales</taxon>
        <taxon>Comamonadaceae</taxon>
        <taxon>Caenimonas</taxon>
    </lineage>
</organism>
<dbReference type="EMBL" id="WJBU01000005">
    <property type="protein sequence ID" value="MRD46872.1"/>
    <property type="molecule type" value="Genomic_DNA"/>
</dbReference>
<protein>
    <submittedName>
        <fullName evidence="2">DUF2785 domain-containing protein</fullName>
    </submittedName>
</protein>
<evidence type="ECO:0000313" key="2">
    <source>
        <dbReference type="EMBL" id="MRD46872.1"/>
    </source>
</evidence>
<dbReference type="RefSeq" id="WP_153584207.1">
    <property type="nucleotide sequence ID" value="NZ_WJBU01000005.1"/>
</dbReference>
<sequence>MRRLVMCLLFAVCATPALAQCPPAGQSIASLQALKTAKWQVPSDDARNALATSLLPCLADPNPLLRDEIAFEALQFWMRNYQLQPATISAIRERTVADLAAAPDPQGFRQPFAALTLAEVARIDRLKPFLTVAERDEIVQRGAAYLQNVRDYRGFDARDGWRHGVAHGADLMMQLALNPLLTRTHAQLMLAAIGAQVMPPGEQFYRYGEGERLMAPVFYLARSTWLTPADWDKWLFALVAKVPKAQPLAPPLVQTQAALAARHNLTAFLQALYVSVRESNVPKMEETLLPALKKAIKDLG</sequence>
<reference evidence="2 3" key="1">
    <citation type="submission" date="2019-11" db="EMBL/GenBank/DDBJ databases">
        <title>Caenimonas koreensis gen. nov., sp. nov., isolated from activated sludge.</title>
        <authorList>
            <person name="Seung H.R."/>
        </authorList>
    </citation>
    <scope>NUCLEOTIDE SEQUENCE [LARGE SCALE GENOMIC DNA]</scope>
    <source>
        <strain evidence="2 3">EMB320</strain>
    </source>
</reference>